<gene>
    <name evidence="3" type="ORF">L2725_18530</name>
</gene>
<feature type="coiled-coil region" evidence="1">
    <location>
        <begin position="220"/>
        <end position="277"/>
    </location>
</feature>
<dbReference type="PANTHER" id="PTHR32114">
    <property type="entry name" value="ABC TRANSPORTER ABCH.3"/>
    <property type="match status" value="1"/>
</dbReference>
<keyword evidence="4" id="KW-1185">Reference proteome</keyword>
<proteinExistence type="predicted"/>
<dbReference type="Pfam" id="PF13558">
    <property type="entry name" value="SbcC_Walker_B"/>
    <property type="match status" value="1"/>
</dbReference>
<feature type="coiled-coil region" evidence="1">
    <location>
        <begin position="893"/>
        <end position="941"/>
    </location>
</feature>
<feature type="coiled-coil region" evidence="1">
    <location>
        <begin position="824"/>
        <end position="858"/>
    </location>
</feature>
<evidence type="ECO:0000256" key="1">
    <source>
        <dbReference type="SAM" id="Coils"/>
    </source>
</evidence>
<accession>A0ABT0NCC9</accession>
<dbReference type="Pfam" id="PF13476">
    <property type="entry name" value="AAA_23"/>
    <property type="match status" value="1"/>
</dbReference>
<feature type="domain" description="Rad50/SbcC-type AAA" evidence="2">
    <location>
        <begin position="5"/>
        <end position="242"/>
    </location>
</feature>
<feature type="coiled-coil region" evidence="1">
    <location>
        <begin position="967"/>
        <end position="1001"/>
    </location>
</feature>
<name>A0ABT0NCC9_9GAMM</name>
<dbReference type="InterPro" id="IPR038729">
    <property type="entry name" value="Rad50/SbcC_AAA"/>
</dbReference>
<protein>
    <submittedName>
        <fullName evidence="3">AAA family ATPase</fullName>
    </submittedName>
</protein>
<reference evidence="3 4" key="1">
    <citation type="submission" date="2022-01" db="EMBL/GenBank/DDBJ databases">
        <title>Whole genome-based taxonomy of the Shewanellaceae.</title>
        <authorList>
            <person name="Martin-Rodriguez A.J."/>
        </authorList>
    </citation>
    <scope>NUCLEOTIDE SEQUENCE [LARGE SCALE GENOMIC DNA]</scope>
    <source>
        <strain evidence="3 4">DSM 21332</strain>
    </source>
</reference>
<feature type="coiled-coil region" evidence="1">
    <location>
        <begin position="737"/>
        <end position="785"/>
    </location>
</feature>
<comment type="caution">
    <text evidence="3">The sequence shown here is derived from an EMBL/GenBank/DDBJ whole genome shotgun (WGS) entry which is preliminary data.</text>
</comment>
<dbReference type="EMBL" id="JAKIKT010000008">
    <property type="protein sequence ID" value="MCL2915755.1"/>
    <property type="molecule type" value="Genomic_DNA"/>
</dbReference>
<dbReference type="Proteomes" id="UP001202831">
    <property type="component" value="Unassembled WGS sequence"/>
</dbReference>
<dbReference type="Gene3D" id="3.40.50.300">
    <property type="entry name" value="P-loop containing nucleotide triphosphate hydrolases"/>
    <property type="match status" value="2"/>
</dbReference>
<feature type="coiled-coil region" evidence="1">
    <location>
        <begin position="546"/>
        <end position="684"/>
    </location>
</feature>
<organism evidence="3 4">
    <name type="scientific">Shewanella corallii</name>
    <dbReference type="NCBI Taxonomy" id="560080"/>
    <lineage>
        <taxon>Bacteria</taxon>
        <taxon>Pseudomonadati</taxon>
        <taxon>Pseudomonadota</taxon>
        <taxon>Gammaproteobacteria</taxon>
        <taxon>Alteromonadales</taxon>
        <taxon>Shewanellaceae</taxon>
        <taxon>Shewanella</taxon>
    </lineage>
</organism>
<dbReference type="SUPFAM" id="SSF52540">
    <property type="entry name" value="P-loop containing nucleoside triphosphate hydrolases"/>
    <property type="match status" value="2"/>
</dbReference>
<dbReference type="PANTHER" id="PTHR32114:SF2">
    <property type="entry name" value="ABC TRANSPORTER ABCH.3"/>
    <property type="match status" value="1"/>
</dbReference>
<dbReference type="RefSeq" id="WP_249250317.1">
    <property type="nucleotide sequence ID" value="NZ_JAKIKT010000008.1"/>
</dbReference>
<dbReference type="InterPro" id="IPR027417">
    <property type="entry name" value="P-loop_NTPase"/>
</dbReference>
<evidence type="ECO:0000313" key="3">
    <source>
        <dbReference type="EMBL" id="MCL2915755.1"/>
    </source>
</evidence>
<evidence type="ECO:0000259" key="2">
    <source>
        <dbReference type="Pfam" id="PF13476"/>
    </source>
</evidence>
<evidence type="ECO:0000313" key="4">
    <source>
        <dbReference type="Proteomes" id="UP001202831"/>
    </source>
</evidence>
<sequence>MKILSLRFKNINSLKGEWKIDFTRQPFRDTGLFAITGPTGAGKTTILDAICLALYHQTPRLSTISKSSNELMTRGAAESLAEVEFEVKGVGYRAFWSQRRSRGKVDGNLQDAQVELAKLTDDGDEILASQVKRKNELVDSITGLNFARFTKSMMLSQGQFAAFLNADAGDRADLLEELTGTEIYGLISEQVYEKFSLSKQHLTNLKARAEGVELKSEQELQALAEQQLGIEQELTELEHKVQQAQDCHNWLQQLIQLHERAANLEQALSKAQAAREQNKPELDKLARAEPAARLNGYFQPLCQLTKRLGQDKAQHLQRQEQGLQLQAELLRQQEVIEAVQIKQTDAKAALQQMRNLVDDKLAPLDEQFRNLAERQQELSQSQSHEQELLQAAKTELTDKQQGITNLKTSAQQLRAQLDAYPHGELIEANISGWQHQLQQLAGTGKELEQLNSQLADRQNALQTLPERFNELQRQQQQAELALTAANQASVPLTDAMSRALGEFDEAGLTRELGRLQQRQPLLIKMQGPIKDYRQLLAEDDRLQQTLTGSAAEVARWQREREQLRQDFKQQSAHLEDVTKLIEQEQKIANLSQLRASLEVDQACPLCGSTQHPLVDDYQALDVNETDLRRQQLQQQVNEIMVQGKALAKMIEQRQLQDQVSQERRNDIQKEMQQAVSDFEQLKQQLIALGDNCEYQLDRPELVEAALCESDTLLASLNERLSEFRQAQAQWQQGQQELVRLQTSLREVEHNREQLLSEQEFVQQGIAELDSRVSQLSNQNQQQSDALCNTLSSVGLSLPAAAEITAWADKLTAEQANWKRVTAELVENEKQMLAEERALPQLEKQAAQLEESAAQKVAALAKVGAEIQANRDERLGLAGEQTQSELIGGKQLLVDTATAELDSAKNAADELSRNLASTQGQQQTLSGNIQQLEAQQAELSHNWQQKLADSEFADEADFTAALLDDIEIDRLMALRKQIETSVETAQTETRVVQEQLQQLLQKGEQQGYLDSEQRAEQEYLAELSQKLTEAKSSRDEGRMRLGEVKAIIAEDGRRREGQQQLFAQIDAATAEYEDWDALNGLIGARDGKKFRVFTQGLTLDHLVALANRQLTRLHGRYELKRKSAGVLELEVLDTWQGDASRDTRTLSGGESFLVSLALALALSDLVSHKTSIDSLFLDEGFGTLDADTLDMALDALDNLNASGKMVGVISHVEAMKERIPVQIKVRKMTGLGYSQLDPRFKVTAVEESLA</sequence>
<keyword evidence="1" id="KW-0175">Coiled coil</keyword>